<dbReference type="PROSITE" id="PS01314">
    <property type="entry name" value="UPF0047"/>
    <property type="match status" value="1"/>
</dbReference>
<evidence type="ECO:0000256" key="1">
    <source>
        <dbReference type="ARBA" id="ARBA00005534"/>
    </source>
</evidence>
<name>A0ABM9D8G4_9BACT</name>
<accession>A0ABM9D8G4</accession>
<evidence type="ECO:0000313" key="2">
    <source>
        <dbReference type="EMBL" id="CAH2031518.1"/>
    </source>
</evidence>
<proteinExistence type="inferred from homology"/>
<evidence type="ECO:0008006" key="4">
    <source>
        <dbReference type="Google" id="ProtNLM"/>
    </source>
</evidence>
<dbReference type="EMBL" id="OW150024">
    <property type="protein sequence ID" value="CAH2031518.1"/>
    <property type="molecule type" value="Genomic_DNA"/>
</dbReference>
<dbReference type="InterPro" id="IPR035917">
    <property type="entry name" value="YjbQ-like_sf"/>
</dbReference>
<dbReference type="Pfam" id="PF01894">
    <property type="entry name" value="YjbQ"/>
    <property type="match status" value="1"/>
</dbReference>
<dbReference type="SUPFAM" id="SSF111038">
    <property type="entry name" value="YjbQ-like"/>
    <property type="match status" value="1"/>
</dbReference>
<dbReference type="NCBIfam" id="TIGR00149">
    <property type="entry name" value="TIGR00149_YjbQ"/>
    <property type="match status" value="1"/>
</dbReference>
<dbReference type="Proteomes" id="UP001295463">
    <property type="component" value="Chromosome"/>
</dbReference>
<organism evidence="2 3">
    <name type="scientific">Trichlorobacter ammonificans</name>
    <dbReference type="NCBI Taxonomy" id="2916410"/>
    <lineage>
        <taxon>Bacteria</taxon>
        <taxon>Pseudomonadati</taxon>
        <taxon>Thermodesulfobacteriota</taxon>
        <taxon>Desulfuromonadia</taxon>
        <taxon>Geobacterales</taxon>
        <taxon>Geobacteraceae</taxon>
        <taxon>Trichlorobacter</taxon>
    </lineage>
</organism>
<dbReference type="PIRSF" id="PIRSF004681">
    <property type="entry name" value="UCP004681"/>
    <property type="match status" value="1"/>
</dbReference>
<reference evidence="2 3" key="1">
    <citation type="submission" date="2022-03" db="EMBL/GenBank/DDBJ databases">
        <authorList>
            <person name="Koch H."/>
        </authorList>
    </citation>
    <scope>NUCLEOTIDE SEQUENCE [LARGE SCALE GENOMIC DNA]</scope>
    <source>
        <strain evidence="2 3">G1</strain>
    </source>
</reference>
<sequence>MKQQGEQAMTETAEISVSTQRRSQFVAIAEKITGLVAQEGWQNGILTLFVPHTTAGITINENADPDVARDMVWFSDELVPQSSRFRHGEGNSDAHIKASLYGSSVQVIVRNGRLWLGTWQGVYFCEFDGPRERKVFVAFTS</sequence>
<dbReference type="InterPro" id="IPR001602">
    <property type="entry name" value="UPF0047_YjbQ-like"/>
</dbReference>
<keyword evidence="3" id="KW-1185">Reference proteome</keyword>
<protein>
    <recommendedName>
        <fullName evidence="4">YjbQ family protein</fullName>
    </recommendedName>
</protein>
<gene>
    <name evidence="2" type="ORF">GEAMG1_1686</name>
</gene>
<dbReference type="PANTHER" id="PTHR30615:SF8">
    <property type="entry name" value="UPF0047 PROTEIN C4A8.02C"/>
    <property type="match status" value="1"/>
</dbReference>
<evidence type="ECO:0000313" key="3">
    <source>
        <dbReference type="Proteomes" id="UP001295463"/>
    </source>
</evidence>
<dbReference type="Gene3D" id="2.60.120.460">
    <property type="entry name" value="YjbQ-like"/>
    <property type="match status" value="1"/>
</dbReference>
<dbReference type="PANTHER" id="PTHR30615">
    <property type="entry name" value="UNCHARACTERIZED PROTEIN YJBQ-RELATED"/>
    <property type="match status" value="1"/>
</dbReference>
<comment type="similarity">
    <text evidence="1">Belongs to the UPF0047 family.</text>
</comment>